<dbReference type="AlphaFoldDB" id="A0A9D5JW27"/>
<gene>
    <name evidence="2" type="ORF">GF339_09260</name>
</gene>
<dbReference type="Proteomes" id="UP000649604">
    <property type="component" value="Unassembled WGS sequence"/>
</dbReference>
<proteinExistence type="predicted"/>
<comment type="caution">
    <text evidence="2">The sequence shown here is derived from an EMBL/GenBank/DDBJ whole genome shotgun (WGS) entry which is preliminary data.</text>
</comment>
<sequence>MSKQFAHQEAIRQAIPKVREVDLSVRCPALGLSPPENGLISLRAFGADFLLRLSDFQLLKAGSLESAKASDRILVLHYLLCDVPLTPLHDLISFRGLPGGQFYWQPFLSRTVKPLMGRVGHDLEILRDHLQRFDWESVPMRDFGAKIHGIGKIFLFLVYHRGDDEFPPEMDVLFDASIKHVFSTEDAAVLASRICLGLL</sequence>
<protein>
    <submittedName>
        <fullName evidence="2">DUF3786 domain-containing protein</fullName>
    </submittedName>
</protein>
<organism evidence="2 3">
    <name type="scientific">candidate division KSB3 bacterium</name>
    <dbReference type="NCBI Taxonomy" id="2044937"/>
    <lineage>
        <taxon>Bacteria</taxon>
        <taxon>candidate division KSB3</taxon>
    </lineage>
</organism>
<dbReference type="Pfam" id="PF12654">
    <property type="entry name" value="DUF3786"/>
    <property type="match status" value="1"/>
</dbReference>
<reference evidence="2" key="1">
    <citation type="submission" date="2019-11" db="EMBL/GenBank/DDBJ databases">
        <title>Microbial mats filling the niche in hypersaline microbial mats.</title>
        <authorList>
            <person name="Wong H.L."/>
            <person name="Macleod F.I."/>
            <person name="White R.A. III"/>
            <person name="Burns B.P."/>
        </authorList>
    </citation>
    <scope>NUCLEOTIDE SEQUENCE</scope>
    <source>
        <strain evidence="2">Rbin_158</strain>
    </source>
</reference>
<name>A0A9D5JW27_9BACT</name>
<feature type="domain" description="DUF3786" evidence="1">
    <location>
        <begin position="26"/>
        <end position="195"/>
    </location>
</feature>
<accession>A0A9D5JW27</accession>
<dbReference type="InterPro" id="IPR024264">
    <property type="entry name" value="DUF3786"/>
</dbReference>
<dbReference type="EMBL" id="WJJP01000292">
    <property type="protein sequence ID" value="MBD3324761.1"/>
    <property type="molecule type" value="Genomic_DNA"/>
</dbReference>
<evidence type="ECO:0000313" key="3">
    <source>
        <dbReference type="Proteomes" id="UP000649604"/>
    </source>
</evidence>
<evidence type="ECO:0000259" key="1">
    <source>
        <dbReference type="Pfam" id="PF12654"/>
    </source>
</evidence>
<evidence type="ECO:0000313" key="2">
    <source>
        <dbReference type="EMBL" id="MBD3324761.1"/>
    </source>
</evidence>